<proteinExistence type="predicted"/>
<organism evidence="2">
    <name type="scientific">Photinus pyralis</name>
    <name type="common">Common eastern firefly</name>
    <name type="synonym">Lampyris pyralis</name>
    <dbReference type="NCBI Taxonomy" id="7054"/>
    <lineage>
        <taxon>Eukaryota</taxon>
        <taxon>Metazoa</taxon>
        <taxon>Ecdysozoa</taxon>
        <taxon>Arthropoda</taxon>
        <taxon>Hexapoda</taxon>
        <taxon>Insecta</taxon>
        <taxon>Pterygota</taxon>
        <taxon>Neoptera</taxon>
        <taxon>Endopterygota</taxon>
        <taxon>Coleoptera</taxon>
        <taxon>Polyphaga</taxon>
        <taxon>Elateriformia</taxon>
        <taxon>Elateroidea</taxon>
        <taxon>Lampyridae</taxon>
        <taxon>Lampyrinae</taxon>
        <taxon>Photinus</taxon>
    </lineage>
</organism>
<accession>A0A1Y1MA08</accession>
<reference evidence="2" key="1">
    <citation type="journal article" date="2016" name="Sci. Rep.">
        <title>Molecular characterization of firefly nuptial gifts: a multi-omics approach sheds light on postcopulatory sexual selection.</title>
        <authorList>
            <person name="Al-Wathiqui N."/>
            <person name="Fallon T.R."/>
            <person name="South A."/>
            <person name="Weng J.K."/>
            <person name="Lewis S.M."/>
        </authorList>
    </citation>
    <scope>NUCLEOTIDE SEQUENCE</scope>
</reference>
<feature type="compositionally biased region" description="Polar residues" evidence="1">
    <location>
        <begin position="1"/>
        <end position="28"/>
    </location>
</feature>
<feature type="compositionally biased region" description="Low complexity" evidence="1">
    <location>
        <begin position="29"/>
        <end position="42"/>
    </location>
</feature>
<feature type="region of interest" description="Disordered" evidence="1">
    <location>
        <begin position="1"/>
        <end position="96"/>
    </location>
</feature>
<feature type="region of interest" description="Disordered" evidence="1">
    <location>
        <begin position="114"/>
        <end position="179"/>
    </location>
</feature>
<feature type="compositionally biased region" description="Basic residues" evidence="1">
    <location>
        <begin position="157"/>
        <end position="179"/>
    </location>
</feature>
<name>A0A1Y1MA08_PHOPY</name>
<protein>
    <submittedName>
        <fullName evidence="2">Uncharacterized protein</fullName>
    </submittedName>
</protein>
<dbReference type="AlphaFoldDB" id="A0A1Y1MA08"/>
<sequence length="263" mass="29095">MEGIVLTQTSSTLKTQNQPPLSPGSSWDSAITIASSPSSVSSYDGNDDDGCNSFSDSGELPSKSTDEKLDIDLGLSTSSTMQLEAGQEDPERTPVPTPLDVDRLHALFSEYEKLVNGQGIPREREASPDENNESSYSDQTEPRQKAISYPTANVAHKQQRGISKVKTKQRKKVTSRRTSRTKRALASSVHEYEYMHLGEARRVTNGSIEVEVFWAPIFLPCNQLRGEQAIEEAKNLVTNKFGHAAWEREMSKLDCVDTQGELD</sequence>
<evidence type="ECO:0000313" key="2">
    <source>
        <dbReference type="EMBL" id="JAV81135.1"/>
    </source>
</evidence>
<dbReference type="EMBL" id="GEZM01039872">
    <property type="protein sequence ID" value="JAV81135.1"/>
    <property type="molecule type" value="Transcribed_RNA"/>
</dbReference>
<evidence type="ECO:0000256" key="1">
    <source>
        <dbReference type="SAM" id="MobiDB-lite"/>
    </source>
</evidence>